<proteinExistence type="predicted"/>
<gene>
    <name evidence="1" type="ORF">EYH50_01200</name>
</gene>
<organism evidence="1 2">
    <name type="scientific">Pyrodictium delaneyi</name>
    <dbReference type="NCBI Taxonomy" id="1273541"/>
    <lineage>
        <taxon>Archaea</taxon>
        <taxon>Thermoproteota</taxon>
        <taxon>Thermoprotei</taxon>
        <taxon>Desulfurococcales</taxon>
        <taxon>Pyrodictiaceae</taxon>
        <taxon>Pyrodictium</taxon>
    </lineage>
</organism>
<accession>A0A832ZSD6</accession>
<protein>
    <submittedName>
        <fullName evidence="1">Uncharacterized protein</fullName>
    </submittedName>
</protein>
<evidence type="ECO:0000313" key="2">
    <source>
        <dbReference type="Proteomes" id="UP000600071"/>
    </source>
</evidence>
<sequence length="86" mass="10159">MDLKQRILRLVEEAPQLNKAAFYSDPVVMALVENLHERWQRAGYEGEPIDYATSEELERLYELAEYYISLPPWKAYRILRERGGQA</sequence>
<evidence type="ECO:0000313" key="1">
    <source>
        <dbReference type="EMBL" id="HIQ23648.1"/>
    </source>
</evidence>
<reference evidence="1" key="1">
    <citation type="journal article" date="2020" name="ISME J.">
        <title>Gammaproteobacteria mediating utilization of methyl-, sulfur- and petroleum organic compounds in deep ocean hydrothermal plumes.</title>
        <authorList>
            <person name="Zhou Z."/>
            <person name="Liu Y."/>
            <person name="Pan J."/>
            <person name="Cron B.R."/>
            <person name="Toner B.M."/>
            <person name="Anantharaman K."/>
            <person name="Breier J.A."/>
            <person name="Dick G.J."/>
            <person name="Li M."/>
        </authorList>
    </citation>
    <scope>NUCLEOTIDE SEQUENCE</scope>
    <source>
        <strain evidence="1">SZUA-1523</strain>
    </source>
</reference>
<dbReference type="Proteomes" id="UP000600071">
    <property type="component" value="Unassembled WGS sequence"/>
</dbReference>
<comment type="caution">
    <text evidence="1">The sequence shown here is derived from an EMBL/GenBank/DDBJ whole genome shotgun (WGS) entry which is preliminary data.</text>
</comment>
<dbReference type="EMBL" id="DQVR01000031">
    <property type="protein sequence ID" value="HIQ23648.1"/>
    <property type="molecule type" value="Genomic_DNA"/>
</dbReference>
<dbReference type="AlphaFoldDB" id="A0A832ZSD6"/>
<name>A0A832ZSD6_9CREN</name>